<dbReference type="AlphaFoldDB" id="A0A8J4RG32"/>
<dbReference type="Proteomes" id="UP000737018">
    <property type="component" value="Unassembled WGS sequence"/>
</dbReference>
<evidence type="ECO:0000313" key="3">
    <source>
        <dbReference type="Proteomes" id="UP000737018"/>
    </source>
</evidence>
<proteinExistence type="predicted"/>
<sequence length="96" mass="11064">MGSVKTIVWFRRDLRIEENPALAAAAKDGYVFPVYIWCPKDSALFTILKPKEKDFLENYVTKFQQNIPQLLEVYEGKSDLLDLGIGLERMSEIKPL</sequence>
<dbReference type="PROSITE" id="PS51645">
    <property type="entry name" value="PHR_CRY_ALPHA_BETA"/>
    <property type="match status" value="1"/>
</dbReference>
<dbReference type="InterPro" id="IPR036155">
    <property type="entry name" value="Crypto/Photolyase_N_sf"/>
</dbReference>
<evidence type="ECO:0000313" key="2">
    <source>
        <dbReference type="EMBL" id="KAF3963497.1"/>
    </source>
</evidence>
<reference evidence="2" key="1">
    <citation type="submission" date="2020-03" db="EMBL/GenBank/DDBJ databases">
        <title>Castanea mollissima Vanexum genome sequencing.</title>
        <authorList>
            <person name="Staton M."/>
        </authorList>
    </citation>
    <scope>NUCLEOTIDE SEQUENCE</scope>
    <source>
        <tissue evidence="2">Leaf</tissue>
    </source>
</reference>
<dbReference type="SUPFAM" id="SSF52425">
    <property type="entry name" value="Cryptochrome/photolyase, N-terminal domain"/>
    <property type="match status" value="1"/>
</dbReference>
<keyword evidence="3" id="KW-1185">Reference proteome</keyword>
<comment type="caution">
    <text evidence="2">The sequence shown here is derived from an EMBL/GenBank/DDBJ whole genome shotgun (WGS) entry which is preliminary data.</text>
</comment>
<name>A0A8J4RG32_9ROSI</name>
<dbReference type="Gene3D" id="3.40.50.620">
    <property type="entry name" value="HUPs"/>
    <property type="match status" value="1"/>
</dbReference>
<dbReference type="OrthoDB" id="435881at2759"/>
<dbReference type="InterPro" id="IPR006050">
    <property type="entry name" value="DNA_photolyase_N"/>
</dbReference>
<accession>A0A8J4RG32</accession>
<dbReference type="EMBL" id="JRKL02001530">
    <property type="protein sequence ID" value="KAF3963497.1"/>
    <property type="molecule type" value="Genomic_DNA"/>
</dbReference>
<dbReference type="InterPro" id="IPR014729">
    <property type="entry name" value="Rossmann-like_a/b/a_fold"/>
</dbReference>
<organism evidence="2 3">
    <name type="scientific">Castanea mollissima</name>
    <name type="common">Chinese chestnut</name>
    <dbReference type="NCBI Taxonomy" id="60419"/>
    <lineage>
        <taxon>Eukaryota</taxon>
        <taxon>Viridiplantae</taxon>
        <taxon>Streptophyta</taxon>
        <taxon>Embryophyta</taxon>
        <taxon>Tracheophyta</taxon>
        <taxon>Spermatophyta</taxon>
        <taxon>Magnoliopsida</taxon>
        <taxon>eudicotyledons</taxon>
        <taxon>Gunneridae</taxon>
        <taxon>Pentapetalae</taxon>
        <taxon>rosids</taxon>
        <taxon>fabids</taxon>
        <taxon>Fagales</taxon>
        <taxon>Fagaceae</taxon>
        <taxon>Castanea</taxon>
    </lineage>
</organism>
<protein>
    <recommendedName>
        <fullName evidence="1">Photolyase/cryptochrome alpha/beta domain-containing protein</fullName>
    </recommendedName>
</protein>
<gene>
    <name evidence="2" type="ORF">CMV_012124</name>
</gene>
<dbReference type="Pfam" id="PF00875">
    <property type="entry name" value="DNA_photolyase"/>
    <property type="match status" value="1"/>
</dbReference>
<evidence type="ECO:0000259" key="1">
    <source>
        <dbReference type="PROSITE" id="PS51645"/>
    </source>
</evidence>
<feature type="domain" description="Photolyase/cryptochrome alpha/beta" evidence="1">
    <location>
        <begin position="4"/>
        <end position="96"/>
    </location>
</feature>